<dbReference type="Pfam" id="PF01555">
    <property type="entry name" value="N6_N4_Mtase"/>
    <property type="match status" value="1"/>
</dbReference>
<dbReference type="InterPro" id="IPR029063">
    <property type="entry name" value="SAM-dependent_MTases_sf"/>
</dbReference>
<gene>
    <name evidence="7" type="ORF">QO018_005107</name>
</gene>
<dbReference type="Gene3D" id="3.40.50.150">
    <property type="entry name" value="Vaccinia Virus protein VP39"/>
    <property type="match status" value="1"/>
</dbReference>
<feature type="domain" description="DNA methylase N-4/N-6" evidence="6">
    <location>
        <begin position="122"/>
        <end position="404"/>
    </location>
</feature>
<evidence type="ECO:0000256" key="3">
    <source>
        <dbReference type="ARBA" id="ARBA00047942"/>
    </source>
</evidence>
<dbReference type="SUPFAM" id="SSF46785">
    <property type="entry name" value="Winged helix' DNA-binding domain"/>
    <property type="match status" value="1"/>
</dbReference>
<dbReference type="RefSeq" id="WP_209988668.1">
    <property type="nucleotide sequence ID" value="NZ_JAGINO010000025.1"/>
</dbReference>
<evidence type="ECO:0000313" key="7">
    <source>
        <dbReference type="EMBL" id="MDQ0536213.1"/>
    </source>
</evidence>
<evidence type="ECO:0000256" key="2">
    <source>
        <dbReference type="ARBA" id="ARBA00022679"/>
    </source>
</evidence>
<dbReference type="InterPro" id="IPR002941">
    <property type="entry name" value="DNA_methylase_N4/N6"/>
</dbReference>
<dbReference type="EC" id="2.1.1.-" evidence="4"/>
<comment type="similarity">
    <text evidence="4">Belongs to the N(4)/N(6)-methyltransferase family.</text>
</comment>
<name>A0ABU0MRU8_9PROT</name>
<dbReference type="EMBL" id="JAUSVU010000024">
    <property type="protein sequence ID" value="MDQ0536213.1"/>
    <property type="molecule type" value="Genomic_DNA"/>
</dbReference>
<reference evidence="7 8" key="1">
    <citation type="submission" date="2023-07" db="EMBL/GenBank/DDBJ databases">
        <title>Genomic Encyclopedia of Type Strains, Phase IV (KMG-IV): sequencing the most valuable type-strain genomes for metagenomic binning, comparative biology and taxonomic classification.</title>
        <authorList>
            <person name="Goeker M."/>
        </authorList>
    </citation>
    <scope>NUCLEOTIDE SEQUENCE [LARGE SCALE GENOMIC DNA]</scope>
    <source>
        <strain evidence="7 8">DSM 19922</strain>
    </source>
</reference>
<keyword evidence="1" id="KW-0489">Methyltransferase</keyword>
<comment type="catalytic activity">
    <reaction evidence="3">
        <text>a 2'-deoxyadenosine in DNA + S-adenosyl-L-methionine = an N(6)-methyl-2'-deoxyadenosine in DNA + S-adenosyl-L-homocysteine + H(+)</text>
        <dbReference type="Rhea" id="RHEA:15197"/>
        <dbReference type="Rhea" id="RHEA-COMP:12418"/>
        <dbReference type="Rhea" id="RHEA-COMP:12419"/>
        <dbReference type="ChEBI" id="CHEBI:15378"/>
        <dbReference type="ChEBI" id="CHEBI:57856"/>
        <dbReference type="ChEBI" id="CHEBI:59789"/>
        <dbReference type="ChEBI" id="CHEBI:90615"/>
        <dbReference type="ChEBI" id="CHEBI:90616"/>
        <dbReference type="EC" id="2.1.1.72"/>
    </reaction>
</comment>
<dbReference type="InterPro" id="IPR001091">
    <property type="entry name" value="RM_Methyltransferase"/>
</dbReference>
<evidence type="ECO:0000256" key="4">
    <source>
        <dbReference type="RuleBase" id="RU362026"/>
    </source>
</evidence>
<evidence type="ECO:0000256" key="1">
    <source>
        <dbReference type="ARBA" id="ARBA00022603"/>
    </source>
</evidence>
<dbReference type="InterPro" id="IPR036390">
    <property type="entry name" value="WH_DNA-bd_sf"/>
</dbReference>
<evidence type="ECO:0000313" key="8">
    <source>
        <dbReference type="Proteomes" id="UP001244552"/>
    </source>
</evidence>
<accession>A0ABU0MRU8</accession>
<feature type="region of interest" description="Disordered" evidence="5">
    <location>
        <begin position="69"/>
        <end position="88"/>
    </location>
</feature>
<keyword evidence="2" id="KW-0808">Transferase</keyword>
<evidence type="ECO:0000259" key="6">
    <source>
        <dbReference type="Pfam" id="PF01555"/>
    </source>
</evidence>
<keyword evidence="7" id="KW-0238">DNA-binding</keyword>
<dbReference type="PRINTS" id="PR00508">
    <property type="entry name" value="S21N4MTFRASE"/>
</dbReference>
<comment type="caution">
    <text evidence="7">The sequence shown here is derived from an EMBL/GenBank/DDBJ whole genome shotgun (WGS) entry which is preliminary data.</text>
</comment>
<dbReference type="SUPFAM" id="SSF53335">
    <property type="entry name" value="S-adenosyl-L-methionine-dependent methyltransferases"/>
    <property type="match status" value="1"/>
</dbReference>
<evidence type="ECO:0000256" key="5">
    <source>
        <dbReference type="SAM" id="MobiDB-lite"/>
    </source>
</evidence>
<sequence>MPDLKPRHQKVLDALPAGDPASGARPADIALQLGLKSGNVSRALFDLLEAGLVVYAGMDGHRRYTKAPNASVEPVARPEPQVRAPSAPEVPPLVLDQAAGEAWSLYNADCVSFARNLPDNSVDLAVYSPPFSNLYVYSESVADHGNCATDAEFFDHYRHLVREKFRVLRPGRLTAIHVKDLVYYQNSSDDGSAGLRAFSDGCTRVHQEEGFTFHCRITIHRDPVLERAKTNAHGLLWKTFQTDASFCRVGMPEYLMVYRKWAKPGEEDLVRPVTHPKASVPLARWQDLASPVWRTADIDLWLPYGDPRATPNSQVWNLQEPGRGDGDLSTTDVLNVAVAKDDRAERHLCPMPLNITKRALELYTNKGDVVWSPYAGIGSEGVSALSMGRKFIGTELNPTYFRQGAKFLAEEEKVSAYGSLFDLVEASW</sequence>
<proteinExistence type="inferred from homology"/>
<keyword evidence="8" id="KW-1185">Reference proteome</keyword>
<dbReference type="Proteomes" id="UP001244552">
    <property type="component" value="Unassembled WGS sequence"/>
</dbReference>
<dbReference type="GO" id="GO:0003677">
    <property type="term" value="F:DNA binding"/>
    <property type="evidence" value="ECO:0007669"/>
    <property type="project" value="UniProtKB-KW"/>
</dbReference>
<protein>
    <recommendedName>
        <fullName evidence="4">Methyltransferase</fullName>
        <ecNumber evidence="4">2.1.1.-</ecNumber>
    </recommendedName>
</protein>
<organism evidence="7 8">
    <name type="scientific">Azospirillum picis</name>
    <dbReference type="NCBI Taxonomy" id="488438"/>
    <lineage>
        <taxon>Bacteria</taxon>
        <taxon>Pseudomonadati</taxon>
        <taxon>Pseudomonadota</taxon>
        <taxon>Alphaproteobacteria</taxon>
        <taxon>Rhodospirillales</taxon>
        <taxon>Azospirillaceae</taxon>
        <taxon>Azospirillum</taxon>
    </lineage>
</organism>